<reference evidence="2 3" key="1">
    <citation type="submission" date="2023-12" db="EMBL/GenBank/DDBJ databases">
        <title>Description of Novel Strain Fulvimarina sp. 2208YS6-2-32 isolated from Uroteuthis (Photololigo) edulis.</title>
        <authorList>
            <person name="Park J.-S."/>
        </authorList>
    </citation>
    <scope>NUCLEOTIDE SEQUENCE [LARGE SCALE GENOMIC DNA]</scope>
    <source>
        <strain evidence="2 3">2208YS6-2-32</strain>
    </source>
</reference>
<comment type="caution">
    <text evidence="2">The sequence shown here is derived from an EMBL/GenBank/DDBJ whole genome shotgun (WGS) entry which is preliminary data.</text>
</comment>
<protein>
    <submittedName>
        <fullName evidence="2">DUF3309 family protein</fullName>
    </submittedName>
</protein>
<keyword evidence="1" id="KW-0812">Transmembrane</keyword>
<sequence length="52" mass="5506">MTTGGILFVLLLIALIAVLPIWPFSKRFTIGPAMIVGVLLVAVMVISLIGLI</sequence>
<accession>A0ABU5I296</accession>
<name>A0ABU5I296_9HYPH</name>
<dbReference type="Proteomes" id="UP001294412">
    <property type="component" value="Unassembled WGS sequence"/>
</dbReference>
<keyword evidence="3" id="KW-1185">Reference proteome</keyword>
<feature type="transmembrane region" description="Helical" evidence="1">
    <location>
        <begin position="7"/>
        <end position="24"/>
    </location>
</feature>
<gene>
    <name evidence="2" type="ORF">U0C82_10065</name>
</gene>
<evidence type="ECO:0000256" key="1">
    <source>
        <dbReference type="SAM" id="Phobius"/>
    </source>
</evidence>
<proteinExistence type="predicted"/>
<evidence type="ECO:0000313" key="3">
    <source>
        <dbReference type="Proteomes" id="UP001294412"/>
    </source>
</evidence>
<organism evidence="2 3">
    <name type="scientific">Fulvimarina uroteuthidis</name>
    <dbReference type="NCBI Taxonomy" id="3098149"/>
    <lineage>
        <taxon>Bacteria</taxon>
        <taxon>Pseudomonadati</taxon>
        <taxon>Pseudomonadota</taxon>
        <taxon>Alphaproteobacteria</taxon>
        <taxon>Hyphomicrobiales</taxon>
        <taxon>Aurantimonadaceae</taxon>
        <taxon>Fulvimarina</taxon>
    </lineage>
</organism>
<evidence type="ECO:0000313" key="2">
    <source>
        <dbReference type="EMBL" id="MDY8109484.1"/>
    </source>
</evidence>
<dbReference type="EMBL" id="JAXLPB010000003">
    <property type="protein sequence ID" value="MDY8109484.1"/>
    <property type="molecule type" value="Genomic_DNA"/>
</dbReference>
<dbReference type="InterPro" id="IPR021738">
    <property type="entry name" value="DUF3309"/>
</dbReference>
<feature type="transmembrane region" description="Helical" evidence="1">
    <location>
        <begin position="30"/>
        <end position="51"/>
    </location>
</feature>
<keyword evidence="1" id="KW-1133">Transmembrane helix</keyword>
<dbReference type="Pfam" id="PF11752">
    <property type="entry name" value="DUF3309"/>
    <property type="match status" value="1"/>
</dbReference>
<keyword evidence="1" id="KW-0472">Membrane</keyword>
<dbReference type="RefSeq" id="WP_322186975.1">
    <property type="nucleotide sequence ID" value="NZ_JAXLPB010000003.1"/>
</dbReference>